<evidence type="ECO:0000259" key="1">
    <source>
        <dbReference type="Pfam" id="PF01966"/>
    </source>
</evidence>
<dbReference type="Gene3D" id="1.10.3210.10">
    <property type="entry name" value="Hypothetical protein af1432"/>
    <property type="match status" value="1"/>
</dbReference>
<keyword evidence="3" id="KW-1185">Reference proteome</keyword>
<dbReference type="InterPro" id="IPR006674">
    <property type="entry name" value="HD_domain"/>
</dbReference>
<evidence type="ECO:0000313" key="3">
    <source>
        <dbReference type="Proteomes" id="UP000321275"/>
    </source>
</evidence>
<dbReference type="EMBL" id="BJUK01000008">
    <property type="protein sequence ID" value="GEK46745.1"/>
    <property type="molecule type" value="Genomic_DNA"/>
</dbReference>
<dbReference type="InterPro" id="IPR052567">
    <property type="entry name" value="OP_Dioxygenase"/>
</dbReference>
<dbReference type="PANTHER" id="PTHR40202:SF1">
    <property type="entry name" value="HD DOMAIN-CONTAINING PROTEIN"/>
    <property type="match status" value="1"/>
</dbReference>
<dbReference type="Pfam" id="PF01966">
    <property type="entry name" value="HD"/>
    <property type="match status" value="1"/>
</dbReference>
<gene>
    <name evidence="2" type="ORF">HPA02_10280</name>
</gene>
<dbReference type="SUPFAM" id="SSF109604">
    <property type="entry name" value="HD-domain/PDEase-like"/>
    <property type="match status" value="1"/>
</dbReference>
<proteinExistence type="predicted"/>
<dbReference type="OrthoDB" id="823268at2"/>
<dbReference type="AlphaFoldDB" id="A0A510X8E1"/>
<organism evidence="2 3">
    <name type="scientific">Bisbaumannia pacifica</name>
    <dbReference type="NCBI Taxonomy" id="77098"/>
    <lineage>
        <taxon>Bacteria</taxon>
        <taxon>Pseudomonadati</taxon>
        <taxon>Pseudomonadota</taxon>
        <taxon>Gammaproteobacteria</taxon>
        <taxon>Oceanospirillales</taxon>
        <taxon>Halomonadaceae</taxon>
        <taxon>Bisbaumannia</taxon>
    </lineage>
</organism>
<sequence length="198" mass="21764">MTATPDTLVETLAALFADQGAKSYLGEAVTMAEHMLQGAWLAEQLGEEDEIVVGALLHDIGHFAGDRGTFALTDSEDRRHEASGAALVEQHLPPAVVACIREHVAAKRYLCAVDPTYVDTLSRASQHSLRLQGGPMSAEEAADFARHPHLEAILKVRHLDDAGKTPERWTPDFAHFAPRLRRLIEAHRKSDSGQRHRP</sequence>
<dbReference type="PANTHER" id="PTHR40202">
    <property type="match status" value="1"/>
</dbReference>
<dbReference type="Proteomes" id="UP000321275">
    <property type="component" value="Unassembled WGS sequence"/>
</dbReference>
<reference evidence="2 3" key="1">
    <citation type="submission" date="2019-07" db="EMBL/GenBank/DDBJ databases">
        <title>Whole genome shotgun sequence of Halomonas pacifica NBRC 102220.</title>
        <authorList>
            <person name="Hosoyama A."/>
            <person name="Uohara A."/>
            <person name="Ohji S."/>
            <person name="Ichikawa N."/>
        </authorList>
    </citation>
    <scope>NUCLEOTIDE SEQUENCE [LARGE SCALE GENOMIC DNA]</scope>
    <source>
        <strain evidence="2 3">NBRC 102220</strain>
    </source>
</reference>
<feature type="domain" description="HD" evidence="1">
    <location>
        <begin position="32"/>
        <end position="107"/>
    </location>
</feature>
<accession>A0A510X8E1</accession>
<protein>
    <submittedName>
        <fullName evidence="2">Phosphodiesterase</fullName>
    </submittedName>
</protein>
<evidence type="ECO:0000313" key="2">
    <source>
        <dbReference type="EMBL" id="GEK46745.1"/>
    </source>
</evidence>
<comment type="caution">
    <text evidence="2">The sequence shown here is derived from an EMBL/GenBank/DDBJ whole genome shotgun (WGS) entry which is preliminary data.</text>
</comment>
<name>A0A510X8E1_9GAMM</name>
<dbReference type="RefSeq" id="WP_146802020.1">
    <property type="nucleotide sequence ID" value="NZ_BJUK01000008.1"/>
</dbReference>